<feature type="transmembrane region" description="Helical" evidence="8">
    <location>
        <begin position="206"/>
        <end position="226"/>
    </location>
</feature>
<dbReference type="SUPFAM" id="SSF161098">
    <property type="entry name" value="MetI-like"/>
    <property type="match status" value="1"/>
</dbReference>
<evidence type="ECO:0000256" key="3">
    <source>
        <dbReference type="ARBA" id="ARBA00022448"/>
    </source>
</evidence>
<dbReference type="EMBL" id="LS992241">
    <property type="protein sequence ID" value="SYX87190.1"/>
    <property type="molecule type" value="Genomic_DNA"/>
</dbReference>
<keyword evidence="5 8" id="KW-0812">Transmembrane</keyword>
<dbReference type="InterPro" id="IPR000515">
    <property type="entry name" value="MetI-like"/>
</dbReference>
<evidence type="ECO:0000256" key="4">
    <source>
        <dbReference type="ARBA" id="ARBA00022475"/>
    </source>
</evidence>
<dbReference type="GO" id="GO:0055085">
    <property type="term" value="P:transmembrane transport"/>
    <property type="evidence" value="ECO:0007669"/>
    <property type="project" value="InterPro"/>
</dbReference>
<dbReference type="Pfam" id="PF00528">
    <property type="entry name" value="BPD_transp_1"/>
    <property type="match status" value="1"/>
</dbReference>
<evidence type="ECO:0000256" key="5">
    <source>
        <dbReference type="ARBA" id="ARBA00022692"/>
    </source>
</evidence>
<dbReference type="InterPro" id="IPR051789">
    <property type="entry name" value="Bact_Polyamine_Transport"/>
</dbReference>
<gene>
    <name evidence="10" type="primary">potC</name>
    <name evidence="10" type="ORF">PBLR_15620</name>
</gene>
<dbReference type="CDD" id="cd06261">
    <property type="entry name" value="TM_PBP2"/>
    <property type="match status" value="1"/>
</dbReference>
<comment type="subcellular location">
    <subcellularLocation>
        <location evidence="1 8">Cell membrane</location>
        <topology evidence="1 8">Multi-pass membrane protein</topology>
    </subcellularLocation>
</comment>
<accession>A0A383RJN3</accession>
<feature type="transmembrane region" description="Helical" evidence="8">
    <location>
        <begin position="12"/>
        <end position="36"/>
    </location>
</feature>
<proteinExistence type="inferred from homology"/>
<dbReference type="GO" id="GO:0005886">
    <property type="term" value="C:plasma membrane"/>
    <property type="evidence" value="ECO:0007669"/>
    <property type="project" value="UniProtKB-SubCell"/>
</dbReference>
<evidence type="ECO:0000256" key="1">
    <source>
        <dbReference type="ARBA" id="ARBA00004651"/>
    </source>
</evidence>
<keyword evidence="3 8" id="KW-0813">Transport</keyword>
<evidence type="ECO:0000256" key="8">
    <source>
        <dbReference type="RuleBase" id="RU363032"/>
    </source>
</evidence>
<protein>
    <submittedName>
        <fullName evidence="10">Polyamine transporter subunit membrane component of ABC superfamily</fullName>
    </submittedName>
</protein>
<evidence type="ECO:0000313" key="10">
    <source>
        <dbReference type="EMBL" id="SYX87190.1"/>
    </source>
</evidence>
<dbReference type="AlphaFoldDB" id="A0A383RJN3"/>
<organism evidence="10 11">
    <name type="scientific">Paenibacillus alvei</name>
    <name type="common">Bacillus alvei</name>
    <dbReference type="NCBI Taxonomy" id="44250"/>
    <lineage>
        <taxon>Bacteria</taxon>
        <taxon>Bacillati</taxon>
        <taxon>Bacillota</taxon>
        <taxon>Bacilli</taxon>
        <taxon>Bacillales</taxon>
        <taxon>Paenibacillaceae</taxon>
        <taxon>Paenibacillus</taxon>
    </lineage>
</organism>
<feature type="transmembrane region" description="Helical" evidence="8">
    <location>
        <begin position="238"/>
        <end position="258"/>
    </location>
</feature>
<dbReference type="Proteomes" id="UP000304148">
    <property type="component" value="Chromosome"/>
</dbReference>
<evidence type="ECO:0000256" key="6">
    <source>
        <dbReference type="ARBA" id="ARBA00022989"/>
    </source>
</evidence>
<evidence type="ECO:0000256" key="7">
    <source>
        <dbReference type="ARBA" id="ARBA00023136"/>
    </source>
</evidence>
<feature type="transmembrane region" description="Helical" evidence="8">
    <location>
        <begin position="103"/>
        <end position="125"/>
    </location>
</feature>
<dbReference type="PROSITE" id="PS50928">
    <property type="entry name" value="ABC_TM1"/>
    <property type="match status" value="1"/>
</dbReference>
<feature type="transmembrane region" description="Helical" evidence="8">
    <location>
        <begin position="179"/>
        <end position="200"/>
    </location>
</feature>
<feature type="transmembrane region" description="Helical" evidence="8">
    <location>
        <begin position="137"/>
        <end position="158"/>
    </location>
</feature>
<feature type="transmembrane region" description="Helical" evidence="8">
    <location>
        <begin position="70"/>
        <end position="91"/>
    </location>
</feature>
<comment type="similarity">
    <text evidence="2">Belongs to the binding-protein-dependent transport system permease family. CysTW subfamily.</text>
</comment>
<evidence type="ECO:0000256" key="2">
    <source>
        <dbReference type="ARBA" id="ARBA00007069"/>
    </source>
</evidence>
<evidence type="ECO:0000259" key="9">
    <source>
        <dbReference type="PROSITE" id="PS50928"/>
    </source>
</evidence>
<keyword evidence="4" id="KW-1003">Cell membrane</keyword>
<keyword evidence="6 8" id="KW-1133">Transmembrane helix</keyword>
<name>A0A383RJN3_PAEAL</name>
<dbReference type="RefSeq" id="WP_138188865.1">
    <property type="nucleotide sequence ID" value="NZ_LS992241.1"/>
</dbReference>
<dbReference type="PANTHER" id="PTHR43848:SF2">
    <property type="entry name" value="PUTRESCINE TRANSPORT SYSTEM PERMEASE PROTEIN POTI"/>
    <property type="match status" value="1"/>
</dbReference>
<dbReference type="PANTHER" id="PTHR43848">
    <property type="entry name" value="PUTRESCINE TRANSPORT SYSTEM PERMEASE PROTEIN POTI"/>
    <property type="match status" value="1"/>
</dbReference>
<dbReference type="Gene3D" id="1.10.3720.10">
    <property type="entry name" value="MetI-like"/>
    <property type="match status" value="1"/>
</dbReference>
<dbReference type="InterPro" id="IPR035906">
    <property type="entry name" value="MetI-like_sf"/>
</dbReference>
<feature type="domain" description="ABC transmembrane type-1" evidence="9">
    <location>
        <begin position="66"/>
        <end position="254"/>
    </location>
</feature>
<reference evidence="11" key="1">
    <citation type="submission" date="2018-08" db="EMBL/GenBank/DDBJ databases">
        <authorList>
            <person name="Chevrot R."/>
        </authorList>
    </citation>
    <scope>NUCLEOTIDE SEQUENCE [LARGE SCALE GENOMIC DNA]</scope>
</reference>
<sequence>MKAATKKNQSPLLALHSILLILFIYIPVFLIIAYSFNNSRINSNWSGFTFKWYSSLFDNRQVMEALSNSLSIALISTVISTVLGTIAAIALRRMTAKRKQGVIGLLYLPIIVPDIIMGLSLLVLFSQFKIDLGKMTVIIAHITFSISYVYVIVASRLANMGKQLEEAASDLGATSWQTFRYVTLPSIWPGVLAGAIMAFTLSIDDFMISFFVAGPNSTTLPIYIYGLVKRGISPEINALCTLMIILSVVLIVLAQWLLNRGNGEKKSSMLPF</sequence>
<evidence type="ECO:0000313" key="11">
    <source>
        <dbReference type="Proteomes" id="UP000304148"/>
    </source>
</evidence>
<keyword evidence="7 8" id="KW-0472">Membrane</keyword>